<dbReference type="InterPro" id="IPR055398">
    <property type="entry name" value="Rossmann-like_BshC"/>
</dbReference>
<reference evidence="5 6" key="1">
    <citation type="journal article" date="2018" name="Front. Microbiol.">
        <title>Description and Comparative Genomics of Macrococcus caseolyticus subsp. hominis subsp. nov., Macrococcus goetzii sp. nov., Macrococcus epidermidis sp. nov., and Macrococcus bohemicus sp. nov., Novel Macrococci From Human Clinical Material With Virulence Potential and Suspected Uptake of Foreign DNA by Natural Transformation.</title>
        <authorList>
            <person name="Maslanova I."/>
            <person name="Wertheimer Z."/>
            <person name="Sedlacek I."/>
            <person name="Svec P."/>
            <person name="Indrakova A."/>
            <person name="Kovarovic V."/>
            <person name="Schumann P."/>
            <person name="Sproer C."/>
            <person name="Kralova S."/>
            <person name="Sedo O."/>
            <person name="Kristofova L."/>
            <person name="Vrbovska V."/>
            <person name="Fuzik T."/>
            <person name="Petras P."/>
            <person name="Zdrahal Z."/>
            <person name="Ruzickova V."/>
            <person name="Doskar J."/>
            <person name="Pantucek R."/>
        </authorList>
    </citation>
    <scope>NUCLEOTIDE SEQUENCE [LARGE SCALE GENOMIC DNA]</scope>
    <source>
        <strain evidence="5 6">CCM 4927</strain>
    </source>
</reference>
<protein>
    <recommendedName>
        <fullName evidence="2">Putative cysteine ligase BshC</fullName>
        <ecNumber evidence="2">6.-.-.-</ecNumber>
    </recommendedName>
</protein>
<gene>
    <name evidence="2 5" type="primary">bshC</name>
    <name evidence="5" type="ORF">BFS35_004665</name>
</gene>
<comment type="function">
    <text evidence="2">Involved in bacillithiol (BSH) biosynthesis. May catalyze the last step of the pathway, the addition of cysteine to glucosamine malate (GlcN-Mal) to generate BSH.</text>
</comment>
<dbReference type="Proteomes" id="UP000229523">
    <property type="component" value="Unassembled WGS sequence"/>
</dbReference>
<comment type="caution">
    <text evidence="5">The sequence shown here is derived from an EMBL/GenBank/DDBJ whole genome shotgun (WGS) entry which is preliminary data.</text>
</comment>
<dbReference type="InterPro" id="IPR011199">
    <property type="entry name" value="Bacillithiol_biosynth_BshC"/>
</dbReference>
<dbReference type="AlphaFoldDB" id="A0A2G5NP18"/>
<organism evidence="5 6">
    <name type="scientific">Macrococcoides goetzii</name>
    <dbReference type="NCBI Taxonomy" id="1891097"/>
    <lineage>
        <taxon>Bacteria</taxon>
        <taxon>Bacillati</taxon>
        <taxon>Bacillota</taxon>
        <taxon>Bacilli</taxon>
        <taxon>Bacillales</taxon>
        <taxon>Staphylococcaceae</taxon>
        <taxon>Macrococcoides</taxon>
    </lineage>
</organism>
<evidence type="ECO:0000259" key="4">
    <source>
        <dbReference type="Pfam" id="PF24850"/>
    </source>
</evidence>
<comment type="similarity">
    <text evidence="2">Belongs to the BshC family.</text>
</comment>
<keyword evidence="1 2" id="KW-0436">Ligase</keyword>
<evidence type="ECO:0000259" key="3">
    <source>
        <dbReference type="Pfam" id="PF10079"/>
    </source>
</evidence>
<evidence type="ECO:0000256" key="1">
    <source>
        <dbReference type="ARBA" id="ARBA00022598"/>
    </source>
</evidence>
<dbReference type="RefSeq" id="WP_099580771.1">
    <property type="nucleotide sequence ID" value="NZ_MJBI02000001.1"/>
</dbReference>
<dbReference type="NCBIfam" id="TIGR03998">
    <property type="entry name" value="thiol_BshC"/>
    <property type="match status" value="1"/>
</dbReference>
<accession>A0A2G5NP18</accession>
<dbReference type="HAMAP" id="MF_01867">
    <property type="entry name" value="BshC"/>
    <property type="match status" value="1"/>
</dbReference>
<dbReference type="InterPro" id="IPR055399">
    <property type="entry name" value="CC_BshC"/>
</dbReference>
<dbReference type="Pfam" id="PF24850">
    <property type="entry name" value="CC_BshC"/>
    <property type="match status" value="1"/>
</dbReference>
<evidence type="ECO:0000313" key="5">
    <source>
        <dbReference type="EMBL" id="RAI82986.1"/>
    </source>
</evidence>
<dbReference type="EMBL" id="MJBI02000001">
    <property type="protein sequence ID" value="RAI82986.1"/>
    <property type="molecule type" value="Genomic_DNA"/>
</dbReference>
<dbReference type="GO" id="GO:0016874">
    <property type="term" value="F:ligase activity"/>
    <property type="evidence" value="ECO:0007669"/>
    <property type="project" value="UniProtKB-UniRule"/>
</dbReference>
<evidence type="ECO:0000313" key="6">
    <source>
        <dbReference type="Proteomes" id="UP000229523"/>
    </source>
</evidence>
<dbReference type="EC" id="6.-.-.-" evidence="2"/>
<name>A0A2G5NP18_9STAP</name>
<feature type="domain" description="Bacillithiol biosynthesis BshC C-terminal coiled-coil" evidence="4">
    <location>
        <begin position="374"/>
        <end position="530"/>
    </location>
</feature>
<dbReference type="PIRSF" id="PIRSF012535">
    <property type="entry name" value="UCP012535"/>
    <property type="match status" value="1"/>
</dbReference>
<dbReference type="Pfam" id="PF10079">
    <property type="entry name" value="Rossmann-like_BshC"/>
    <property type="match status" value="1"/>
</dbReference>
<proteinExistence type="inferred from homology"/>
<sequence>MEIIKQLADNKGAFIERYTHQDDVLSQYRYDVTKDESYEVRMNNAANGLESKLSKVIEKYMAKFELSEKQCKNISLLAEGNKVVIGGQQAGLFVSPMYTIHKIISIIVLAKEQSKKLGTEIIPVFWIAGEDHDFDEVNHVNVYTAENNVHKIKYYPTEEVTDSVSVLNFEQEALKFTIDRFITRLIETKSTKSIHNLLNDLPENWTDHFQYIIHTLFKDYGLLLIDSQHKEIRALETDILVWMFDHHEAINQAFRNGQEKMESLIGERQILTDTNVHLFMSFEGKRQLLKFEGGKYRLSKSDATFTRAEIRAKIQVAPHLFSNNVVTRPLMEEMLFNTLAFVGGPSEIKYWGELKQVFDFAKVEMPPVVPRMRITYTNDKLLKDMQRFNITFESLYDNGIEKFQNDFLGSKENRLLLSQMQETIANIEADYEAMQLLDVPMETKQLLQDNLNYHKRQFEYFKKRYHQDIKRRHDVDFNALNAIGNMMNPGGGLQERIMHPLQFINTYDFGIFDEVIDNINNYTFDHIILKP</sequence>
<keyword evidence="6" id="KW-1185">Reference proteome</keyword>
<evidence type="ECO:0000256" key="2">
    <source>
        <dbReference type="HAMAP-Rule" id="MF_01867"/>
    </source>
</evidence>
<feature type="domain" description="Bacillithiol biosynthesis BshC N-terminal Rossmann-like" evidence="3">
    <location>
        <begin position="10"/>
        <end position="372"/>
    </location>
</feature>